<evidence type="ECO:0000313" key="2">
    <source>
        <dbReference type="Proteomes" id="UP001165653"/>
    </source>
</evidence>
<proteinExistence type="predicted"/>
<reference evidence="1" key="1">
    <citation type="submission" date="2022-10" db="EMBL/GenBank/DDBJ databases">
        <title>Luteolibacter sp. GHJ8, whole genome shotgun sequencing project.</title>
        <authorList>
            <person name="Zhao G."/>
            <person name="Shen L."/>
        </authorList>
    </citation>
    <scope>NUCLEOTIDE SEQUENCE</scope>
    <source>
        <strain evidence="1">GHJ8</strain>
    </source>
</reference>
<gene>
    <name evidence="1" type="ORF">OJ996_24020</name>
</gene>
<evidence type="ECO:0008006" key="3">
    <source>
        <dbReference type="Google" id="ProtNLM"/>
    </source>
</evidence>
<sequence length="410" mass="45270">MRWFPVLLALTRVASADADFWDLEPIRYSDTAPTDRLAKLAADLSSGAKKVDGQTGLERLRFVLKELAVPEESQVLVFSKTSLQIAQIHPKNPRALFFSDEAYVGYVPGGSIEVIIQDPVLGPVFYVVEPGGPGGLDIERDTSLCMSCHGTTRTEGVPGMTVRSVFPNGEGHPMLAMGTTQVSHETPLPERWGGYYVTGRSSLPHLGNRTFVEGGDDQPQPSDLDQLGGLIEVAKYPRATSDIVALMVLEHQCRMHNLLNAAALQYRRARYISSAIDPNADPDQGSAGRVADGMAQRIVECLFFKDEAEPGDDLVGGEEFQKTFTARYPKTVSGESLAEFHLYDRIFKNRCSYMVYSRAFTELPVRVKQAVFARMKATLAGEDASFDYLKESERKRVAAILRETLPAWSK</sequence>
<comment type="caution">
    <text evidence="1">The sequence shown here is derived from an EMBL/GenBank/DDBJ whole genome shotgun (WGS) entry which is preliminary data.</text>
</comment>
<keyword evidence="2" id="KW-1185">Reference proteome</keyword>
<name>A0ABT3GA09_9BACT</name>
<evidence type="ECO:0000313" key="1">
    <source>
        <dbReference type="EMBL" id="MCW1916675.1"/>
    </source>
</evidence>
<dbReference type="Proteomes" id="UP001165653">
    <property type="component" value="Unassembled WGS sequence"/>
</dbReference>
<dbReference type="RefSeq" id="WP_264516259.1">
    <property type="nucleotide sequence ID" value="NZ_JAPDDR010000017.1"/>
</dbReference>
<organism evidence="1 2">
    <name type="scientific">Luteolibacter rhizosphaerae</name>
    <dbReference type="NCBI Taxonomy" id="2989719"/>
    <lineage>
        <taxon>Bacteria</taxon>
        <taxon>Pseudomonadati</taxon>
        <taxon>Verrucomicrobiota</taxon>
        <taxon>Verrucomicrobiia</taxon>
        <taxon>Verrucomicrobiales</taxon>
        <taxon>Verrucomicrobiaceae</taxon>
        <taxon>Luteolibacter</taxon>
    </lineage>
</organism>
<dbReference type="EMBL" id="JAPDDR010000017">
    <property type="protein sequence ID" value="MCW1916675.1"/>
    <property type="molecule type" value="Genomic_DNA"/>
</dbReference>
<accession>A0ABT3GA09</accession>
<protein>
    <recommendedName>
        <fullName evidence="3">Cytochrome c domain-containing protein</fullName>
    </recommendedName>
</protein>